<reference evidence="1" key="1">
    <citation type="submission" date="2020-04" db="EMBL/GenBank/DDBJ databases">
        <authorList>
            <person name="Alioto T."/>
            <person name="Alioto T."/>
            <person name="Gomez Garrido J."/>
        </authorList>
    </citation>
    <scope>NUCLEOTIDE SEQUENCE</scope>
    <source>
        <strain evidence="1">A484AB</strain>
    </source>
</reference>
<dbReference type="EMBL" id="CACRXK020005228">
    <property type="protein sequence ID" value="CAB4005534.1"/>
    <property type="molecule type" value="Genomic_DNA"/>
</dbReference>
<comment type="caution">
    <text evidence="1">The sequence shown here is derived from an EMBL/GenBank/DDBJ whole genome shotgun (WGS) entry which is preliminary data.</text>
</comment>
<sequence length="171" mass="18793">MTPFCLVVSGGSQAKDNDDALLDVVLMFNGGPLGAKRNFDKLVLWKRIKIRKNIQAGESSGAVVLNTNAKVFEVGGFLGAYTARDPKFLEKTGTVKGKYGAKSDDRASDGKHKEARKCYRCNMIGHIGRDKSCPAINKTCKSVDWWIILRFVTKAPKKPSNGNAKMELNIK</sequence>
<accession>A0A7D9IBE8</accession>
<evidence type="ECO:0000313" key="2">
    <source>
        <dbReference type="Proteomes" id="UP001152795"/>
    </source>
</evidence>
<keyword evidence="2" id="KW-1185">Reference proteome</keyword>
<evidence type="ECO:0000313" key="1">
    <source>
        <dbReference type="EMBL" id="CAB4005534.1"/>
    </source>
</evidence>
<gene>
    <name evidence="1" type="ORF">PACLA_8A002897</name>
</gene>
<dbReference type="AlphaFoldDB" id="A0A7D9IBE8"/>
<dbReference type="Proteomes" id="UP001152795">
    <property type="component" value="Unassembled WGS sequence"/>
</dbReference>
<proteinExistence type="predicted"/>
<protein>
    <submittedName>
        <fullName evidence="1">Uncharacterized protein</fullName>
    </submittedName>
</protein>
<name>A0A7D9IBE8_PARCT</name>
<organism evidence="1 2">
    <name type="scientific">Paramuricea clavata</name>
    <name type="common">Red gorgonian</name>
    <name type="synonym">Violescent sea-whip</name>
    <dbReference type="NCBI Taxonomy" id="317549"/>
    <lineage>
        <taxon>Eukaryota</taxon>
        <taxon>Metazoa</taxon>
        <taxon>Cnidaria</taxon>
        <taxon>Anthozoa</taxon>
        <taxon>Octocorallia</taxon>
        <taxon>Malacalcyonacea</taxon>
        <taxon>Plexauridae</taxon>
        <taxon>Paramuricea</taxon>
    </lineage>
</organism>